<evidence type="ECO:0000256" key="10">
    <source>
        <dbReference type="ARBA" id="ARBA00042639"/>
    </source>
</evidence>
<dbReference type="PROSITE" id="PS51352">
    <property type="entry name" value="THIOREDOXIN_2"/>
    <property type="match status" value="1"/>
</dbReference>
<dbReference type="InterPro" id="IPR000866">
    <property type="entry name" value="AhpC/TSA"/>
</dbReference>
<dbReference type="PANTHER" id="PTHR42801">
    <property type="entry name" value="THIOREDOXIN-DEPENDENT PEROXIDE REDUCTASE"/>
    <property type="match status" value="1"/>
</dbReference>
<evidence type="ECO:0000313" key="15">
    <source>
        <dbReference type="Proteomes" id="UP000247465"/>
    </source>
</evidence>
<keyword evidence="3 14" id="KW-0575">Peroxidase</keyword>
<proteinExistence type="inferred from homology"/>
<dbReference type="GO" id="GO:0005737">
    <property type="term" value="C:cytoplasm"/>
    <property type="evidence" value="ECO:0007669"/>
    <property type="project" value="TreeGrafter"/>
</dbReference>
<dbReference type="InterPro" id="IPR050924">
    <property type="entry name" value="Peroxiredoxin_BCP/PrxQ"/>
</dbReference>
<dbReference type="EMBL" id="CP029803">
    <property type="protein sequence ID" value="AWT59537.1"/>
    <property type="molecule type" value="Genomic_DNA"/>
</dbReference>
<evidence type="ECO:0000256" key="2">
    <source>
        <dbReference type="ARBA" id="ARBA00013017"/>
    </source>
</evidence>
<evidence type="ECO:0000256" key="3">
    <source>
        <dbReference type="ARBA" id="ARBA00022559"/>
    </source>
</evidence>
<keyword evidence="12" id="KW-1133">Transmembrane helix</keyword>
<evidence type="ECO:0000256" key="6">
    <source>
        <dbReference type="ARBA" id="ARBA00023157"/>
    </source>
</evidence>
<evidence type="ECO:0000256" key="8">
    <source>
        <dbReference type="ARBA" id="ARBA00032824"/>
    </source>
</evidence>
<dbReference type="Gene3D" id="3.40.30.10">
    <property type="entry name" value="Glutaredoxin"/>
    <property type="match status" value="1"/>
</dbReference>
<evidence type="ECO:0000256" key="7">
    <source>
        <dbReference type="ARBA" id="ARBA00023284"/>
    </source>
</evidence>
<evidence type="ECO:0000313" key="14">
    <source>
        <dbReference type="EMBL" id="AWT59537.1"/>
    </source>
</evidence>
<dbReference type="SUPFAM" id="SSF52833">
    <property type="entry name" value="Thioredoxin-like"/>
    <property type="match status" value="1"/>
</dbReference>
<keyword evidence="12" id="KW-0472">Membrane</keyword>
<dbReference type="Proteomes" id="UP000247465">
    <property type="component" value="Chromosome"/>
</dbReference>
<feature type="domain" description="Thioredoxin" evidence="13">
    <location>
        <begin position="41"/>
        <end position="203"/>
    </location>
</feature>
<evidence type="ECO:0000256" key="5">
    <source>
        <dbReference type="ARBA" id="ARBA00023002"/>
    </source>
</evidence>
<evidence type="ECO:0000256" key="12">
    <source>
        <dbReference type="SAM" id="Phobius"/>
    </source>
</evidence>
<dbReference type="PANTHER" id="PTHR42801:SF4">
    <property type="entry name" value="AHPC_TSA FAMILY PROTEIN"/>
    <property type="match status" value="1"/>
</dbReference>
<evidence type="ECO:0000256" key="11">
    <source>
        <dbReference type="ARBA" id="ARBA00049091"/>
    </source>
</evidence>
<dbReference type="KEGG" id="mtar:DF168_00727"/>
<dbReference type="Pfam" id="PF00578">
    <property type="entry name" value="AhpC-TSA"/>
    <property type="match status" value="1"/>
</dbReference>
<dbReference type="InterPro" id="IPR036249">
    <property type="entry name" value="Thioredoxin-like_sf"/>
</dbReference>
<feature type="transmembrane region" description="Helical" evidence="12">
    <location>
        <begin position="12"/>
        <end position="33"/>
    </location>
</feature>
<evidence type="ECO:0000259" key="13">
    <source>
        <dbReference type="PROSITE" id="PS51352"/>
    </source>
</evidence>
<comment type="catalytic activity">
    <reaction evidence="11">
        <text>a hydroperoxide + [thioredoxin]-dithiol = an alcohol + [thioredoxin]-disulfide + H2O</text>
        <dbReference type="Rhea" id="RHEA:62620"/>
        <dbReference type="Rhea" id="RHEA-COMP:10698"/>
        <dbReference type="Rhea" id="RHEA-COMP:10700"/>
        <dbReference type="ChEBI" id="CHEBI:15377"/>
        <dbReference type="ChEBI" id="CHEBI:29950"/>
        <dbReference type="ChEBI" id="CHEBI:30879"/>
        <dbReference type="ChEBI" id="CHEBI:35924"/>
        <dbReference type="ChEBI" id="CHEBI:50058"/>
        <dbReference type="EC" id="1.11.1.24"/>
    </reaction>
</comment>
<dbReference type="GO" id="GO:0008379">
    <property type="term" value="F:thioredoxin peroxidase activity"/>
    <property type="evidence" value="ECO:0007669"/>
    <property type="project" value="TreeGrafter"/>
</dbReference>
<reference evidence="14 15" key="1">
    <citation type="submission" date="2018-06" db="EMBL/GenBank/DDBJ databases">
        <title>Draft Genome Sequence of a Novel Marine Bacterium Related to the Verrucomicrobia.</title>
        <authorList>
            <person name="Vosseberg J."/>
            <person name="Martijn J."/>
            <person name="Ettema T.J.G."/>
        </authorList>
    </citation>
    <scope>NUCLEOTIDE SEQUENCE [LARGE SCALE GENOMIC DNA]</scope>
    <source>
        <strain evidence="14">TARA_B100001123</strain>
    </source>
</reference>
<evidence type="ECO:0000256" key="1">
    <source>
        <dbReference type="ARBA" id="ARBA00003330"/>
    </source>
</evidence>
<dbReference type="CDD" id="cd03017">
    <property type="entry name" value="PRX_BCP"/>
    <property type="match status" value="1"/>
</dbReference>
<dbReference type="AlphaFoldDB" id="A0A2Z4AHM3"/>
<dbReference type="GO" id="GO:0045454">
    <property type="term" value="P:cell redox homeostasis"/>
    <property type="evidence" value="ECO:0007669"/>
    <property type="project" value="TreeGrafter"/>
</dbReference>
<evidence type="ECO:0000256" key="4">
    <source>
        <dbReference type="ARBA" id="ARBA00022862"/>
    </source>
</evidence>
<comment type="similarity">
    <text evidence="9">Belongs to the peroxiredoxin family. BCP/PrxQ subfamily.</text>
</comment>
<dbReference type="EC" id="1.11.1.24" evidence="2"/>
<protein>
    <recommendedName>
        <fullName evidence="2">thioredoxin-dependent peroxiredoxin</fullName>
        <ecNumber evidence="2">1.11.1.24</ecNumber>
    </recommendedName>
    <alternativeName>
        <fullName evidence="8">Thioredoxin peroxidase</fullName>
    </alternativeName>
    <alternativeName>
        <fullName evidence="10">Thioredoxin-dependent peroxiredoxin Bcp</fullName>
    </alternativeName>
</protein>
<sequence>MKNISGSKIGWVFIKYISVFTGLHFFILSASLLQAGGFSEIRVGDRVPSFVANDDTGNLWSLAEASGEKNIVLYFYPAAMTEGCTIQACAYRDQSIDLQNLDSIVVGVSGDSVNNLRLFKQVNQLNFTLLSDIDGTIARLFGVSLREGGSIERQIDGSPYLLERGLTIARWTFVIGKDQRILYKNTDVAVTEDTARVIAEISKSEGLGLN</sequence>
<keyword evidence="4" id="KW-0049">Antioxidant</keyword>
<organism evidence="14 15">
    <name type="scientific">Candidatus Moanibacter tarae</name>
    <dbReference type="NCBI Taxonomy" id="2200854"/>
    <lineage>
        <taxon>Bacteria</taxon>
        <taxon>Pseudomonadati</taxon>
        <taxon>Verrucomicrobiota</taxon>
        <taxon>Opitutia</taxon>
        <taxon>Puniceicoccales</taxon>
        <taxon>Puniceicoccales incertae sedis</taxon>
        <taxon>Candidatus Moanibacter</taxon>
    </lineage>
</organism>
<dbReference type="InterPro" id="IPR013766">
    <property type="entry name" value="Thioredoxin_domain"/>
</dbReference>
<keyword evidence="5 14" id="KW-0560">Oxidoreductase</keyword>
<name>A0A2Z4AHM3_9BACT</name>
<keyword evidence="6" id="KW-1015">Disulfide bond</keyword>
<keyword evidence="12" id="KW-0812">Transmembrane</keyword>
<accession>A0A2Z4AHM3</accession>
<evidence type="ECO:0000256" key="9">
    <source>
        <dbReference type="ARBA" id="ARBA00038489"/>
    </source>
</evidence>
<gene>
    <name evidence="14" type="primary">bcpB</name>
    <name evidence="14" type="ORF">DF168_00727</name>
</gene>
<dbReference type="GO" id="GO:0034599">
    <property type="term" value="P:cellular response to oxidative stress"/>
    <property type="evidence" value="ECO:0007669"/>
    <property type="project" value="TreeGrafter"/>
</dbReference>
<comment type="function">
    <text evidence="1">Thiol-specific peroxidase that catalyzes the reduction of hydrogen peroxide and organic hydroperoxides to water and alcohols, respectively. Plays a role in cell protection against oxidative stress by detoxifying peroxides and as sensor of hydrogen peroxide-mediated signaling events.</text>
</comment>
<keyword evidence="7" id="KW-0676">Redox-active center</keyword>